<dbReference type="InterPro" id="IPR005123">
    <property type="entry name" value="Oxoglu/Fe-dep_dioxygenase_dom"/>
</dbReference>
<sequence>YPPGTPMPGYPVGHPPPGWPPYGHPHVLGYGQLDPRLDRRSRSRRRRKPSRSRSRRPRKGAARARKQKPRPPPSPPEKAGVDGAWEVSKEEKGLQLTSELAPPGVQWDVKLRDVSRRCFAAFLPSPISDARCREFFQKIRDGTEWLQPDGALGPIPRKTSWMVCQGCTCRYRYGGVEVEPVTYPPWMIELLGVYMPYCGINNPSDWPNGCNVNLYENGSHQVGWHSDDEPLFQGKFRDIRIISLSLGQPRRFDLKLNWPEEGEQPETHMSLGCGSLCTMEGMTQKHYMHRVPRESENLGPRINLTWRWVVQHAGSCAHGRR</sequence>
<keyword evidence="4" id="KW-1185">Reference proteome</keyword>
<accession>A0ABN9V435</accession>
<dbReference type="PROSITE" id="PS51471">
    <property type="entry name" value="FE2OG_OXY"/>
    <property type="match status" value="1"/>
</dbReference>
<dbReference type="EMBL" id="CAUYUJ010016582">
    <property type="protein sequence ID" value="CAK0866834.1"/>
    <property type="molecule type" value="Genomic_DNA"/>
</dbReference>
<reference evidence="3" key="1">
    <citation type="submission" date="2023-10" db="EMBL/GenBank/DDBJ databases">
        <authorList>
            <person name="Chen Y."/>
            <person name="Shah S."/>
            <person name="Dougan E. K."/>
            <person name="Thang M."/>
            <person name="Chan C."/>
        </authorList>
    </citation>
    <scope>NUCLEOTIDE SEQUENCE [LARGE SCALE GENOMIC DNA]</scope>
</reference>
<feature type="compositionally biased region" description="Basic residues" evidence="1">
    <location>
        <begin position="41"/>
        <end position="69"/>
    </location>
</feature>
<name>A0ABN9V435_9DINO</name>
<evidence type="ECO:0000259" key="2">
    <source>
        <dbReference type="PROSITE" id="PS51471"/>
    </source>
</evidence>
<gene>
    <name evidence="3" type="ORF">PCOR1329_LOCUS53925</name>
</gene>
<organism evidence="3 4">
    <name type="scientific">Prorocentrum cordatum</name>
    <dbReference type="NCBI Taxonomy" id="2364126"/>
    <lineage>
        <taxon>Eukaryota</taxon>
        <taxon>Sar</taxon>
        <taxon>Alveolata</taxon>
        <taxon>Dinophyceae</taxon>
        <taxon>Prorocentrales</taxon>
        <taxon>Prorocentraceae</taxon>
        <taxon>Prorocentrum</taxon>
    </lineage>
</organism>
<evidence type="ECO:0000256" key="1">
    <source>
        <dbReference type="SAM" id="MobiDB-lite"/>
    </source>
</evidence>
<feature type="domain" description="Fe2OG dioxygenase" evidence="2">
    <location>
        <begin position="206"/>
        <end position="310"/>
    </location>
</feature>
<dbReference type="InterPro" id="IPR027450">
    <property type="entry name" value="AlkB-like"/>
</dbReference>
<feature type="compositionally biased region" description="Pro residues" evidence="1">
    <location>
        <begin position="1"/>
        <end position="23"/>
    </location>
</feature>
<comment type="caution">
    <text evidence="3">The sequence shown here is derived from an EMBL/GenBank/DDBJ whole genome shotgun (WGS) entry which is preliminary data.</text>
</comment>
<feature type="non-terminal residue" evidence="3">
    <location>
        <position position="1"/>
    </location>
</feature>
<feature type="region of interest" description="Disordered" evidence="1">
    <location>
        <begin position="1"/>
        <end position="84"/>
    </location>
</feature>
<dbReference type="PANTHER" id="PTHR31212:SF4">
    <property type="entry name" value="ALPHA-KETOGLUTARATE-DEPENDENT DIOXYGENASE ALKB HOMOLOG 3"/>
    <property type="match status" value="1"/>
</dbReference>
<proteinExistence type="predicted"/>
<evidence type="ECO:0000313" key="4">
    <source>
        <dbReference type="Proteomes" id="UP001189429"/>
    </source>
</evidence>
<dbReference type="SUPFAM" id="SSF51197">
    <property type="entry name" value="Clavaminate synthase-like"/>
    <property type="match status" value="1"/>
</dbReference>
<dbReference type="Proteomes" id="UP001189429">
    <property type="component" value="Unassembled WGS sequence"/>
</dbReference>
<dbReference type="InterPro" id="IPR032854">
    <property type="entry name" value="ALKBH3"/>
</dbReference>
<protein>
    <recommendedName>
        <fullName evidence="2">Fe2OG dioxygenase domain-containing protein</fullName>
    </recommendedName>
</protein>
<dbReference type="Gene3D" id="2.60.120.590">
    <property type="entry name" value="Alpha-ketoglutarate-dependent dioxygenase AlkB-like"/>
    <property type="match status" value="1"/>
</dbReference>
<dbReference type="Pfam" id="PF13532">
    <property type="entry name" value="2OG-FeII_Oxy_2"/>
    <property type="match status" value="1"/>
</dbReference>
<dbReference type="PANTHER" id="PTHR31212">
    <property type="entry name" value="ALPHA-KETOGLUTARATE-DEPENDENT DIOXYGENASE ALKB HOMOLOG 3"/>
    <property type="match status" value="1"/>
</dbReference>
<evidence type="ECO:0000313" key="3">
    <source>
        <dbReference type="EMBL" id="CAK0866834.1"/>
    </source>
</evidence>
<dbReference type="InterPro" id="IPR037151">
    <property type="entry name" value="AlkB-like_sf"/>
</dbReference>